<proteinExistence type="predicted"/>
<accession>A0A9J5YCK2</accession>
<evidence type="ECO:0000313" key="3">
    <source>
        <dbReference type="Proteomes" id="UP000824120"/>
    </source>
</evidence>
<dbReference type="InterPro" id="IPR018253">
    <property type="entry name" value="DnaJ_domain_CS"/>
</dbReference>
<keyword evidence="3" id="KW-1185">Reference proteome</keyword>
<name>A0A9J5YCK2_SOLCO</name>
<dbReference type="EMBL" id="JACXVP010000007">
    <property type="protein sequence ID" value="KAG5598033.1"/>
    <property type="molecule type" value="Genomic_DNA"/>
</dbReference>
<dbReference type="PRINTS" id="PR00625">
    <property type="entry name" value="JDOMAIN"/>
</dbReference>
<dbReference type="SUPFAM" id="SSF46565">
    <property type="entry name" value="Chaperone J-domain"/>
    <property type="match status" value="2"/>
</dbReference>
<comment type="caution">
    <text evidence="2">The sequence shown here is derived from an EMBL/GenBank/DDBJ whole genome shotgun (WGS) entry which is preliminary data.</text>
</comment>
<dbReference type="PANTHER" id="PTHR45432">
    <property type="entry name" value="CHAPERONE PROTEIN DNAJ 11, CHLOROPLASTIC-LIKE"/>
    <property type="match status" value="1"/>
</dbReference>
<dbReference type="OrthoDB" id="445556at2759"/>
<sequence>MVQSLTLPAGNTFCFSLHSPPSSTAGFRSGVTFPRRNNGTAAVYAAAVAEAPPVLRRKTPASLYDVLRVKSNASVKEIKAAYRNLAKLYHPDAASLSEESSDGQHFIEIHEAYATLSDPVSRDLYDLKLNMSSSRRGFGSSGDGIRTTGLFTGKSNRRGTICASAVAEAPMMMERRSVSLYDVLRVKTDASPKEIKAAYRNLAKLYHPDSAASLLEESSDGRDFIEIHDAYVTLSDSSARALYDLKLSVCSRRRGFARSVDGFRIYPTRRWETDQCW</sequence>
<dbReference type="CDD" id="cd06257">
    <property type="entry name" value="DnaJ"/>
    <property type="match status" value="2"/>
</dbReference>
<dbReference type="Pfam" id="PF00226">
    <property type="entry name" value="DnaJ"/>
    <property type="match status" value="2"/>
</dbReference>
<dbReference type="PROSITE" id="PS50076">
    <property type="entry name" value="DNAJ_2"/>
    <property type="match status" value="2"/>
</dbReference>
<dbReference type="Gene3D" id="1.10.287.110">
    <property type="entry name" value="DnaJ domain"/>
    <property type="match status" value="2"/>
</dbReference>
<organism evidence="2 3">
    <name type="scientific">Solanum commersonii</name>
    <name type="common">Commerson's wild potato</name>
    <name type="synonym">Commerson's nightshade</name>
    <dbReference type="NCBI Taxonomy" id="4109"/>
    <lineage>
        <taxon>Eukaryota</taxon>
        <taxon>Viridiplantae</taxon>
        <taxon>Streptophyta</taxon>
        <taxon>Embryophyta</taxon>
        <taxon>Tracheophyta</taxon>
        <taxon>Spermatophyta</taxon>
        <taxon>Magnoliopsida</taxon>
        <taxon>eudicotyledons</taxon>
        <taxon>Gunneridae</taxon>
        <taxon>Pentapetalae</taxon>
        <taxon>asterids</taxon>
        <taxon>lamiids</taxon>
        <taxon>Solanales</taxon>
        <taxon>Solanaceae</taxon>
        <taxon>Solanoideae</taxon>
        <taxon>Solaneae</taxon>
        <taxon>Solanum</taxon>
    </lineage>
</organism>
<dbReference type="PANTHER" id="PTHR45432:SF2">
    <property type="entry name" value="CHAPERONE PROTEIN DNAJ 11, CHLOROPLASTIC"/>
    <property type="match status" value="1"/>
</dbReference>
<evidence type="ECO:0000259" key="1">
    <source>
        <dbReference type="PROSITE" id="PS50076"/>
    </source>
</evidence>
<feature type="domain" description="J" evidence="1">
    <location>
        <begin position="62"/>
        <end position="129"/>
    </location>
</feature>
<reference evidence="2 3" key="1">
    <citation type="submission" date="2020-09" db="EMBL/GenBank/DDBJ databases">
        <title>De no assembly of potato wild relative species, Solanum commersonii.</title>
        <authorList>
            <person name="Cho K."/>
        </authorList>
    </citation>
    <scope>NUCLEOTIDE SEQUENCE [LARGE SCALE GENOMIC DNA]</scope>
    <source>
        <strain evidence="2">LZ3.2</strain>
        <tissue evidence="2">Leaf</tissue>
    </source>
</reference>
<protein>
    <recommendedName>
        <fullName evidence="1">J domain-containing protein</fullName>
    </recommendedName>
</protein>
<dbReference type="AlphaFoldDB" id="A0A9J5YCK2"/>
<dbReference type="InterPro" id="IPR001623">
    <property type="entry name" value="DnaJ_domain"/>
</dbReference>
<gene>
    <name evidence="2" type="ORF">H5410_039265</name>
</gene>
<dbReference type="Proteomes" id="UP000824120">
    <property type="component" value="Chromosome 7"/>
</dbReference>
<feature type="domain" description="J" evidence="1">
    <location>
        <begin position="179"/>
        <end position="247"/>
    </location>
</feature>
<dbReference type="PROSITE" id="PS00636">
    <property type="entry name" value="DNAJ_1"/>
    <property type="match status" value="1"/>
</dbReference>
<dbReference type="SMART" id="SM00271">
    <property type="entry name" value="DnaJ"/>
    <property type="match status" value="2"/>
</dbReference>
<evidence type="ECO:0000313" key="2">
    <source>
        <dbReference type="EMBL" id="KAG5598033.1"/>
    </source>
</evidence>
<dbReference type="InterPro" id="IPR036869">
    <property type="entry name" value="J_dom_sf"/>
</dbReference>